<dbReference type="STRING" id="632772.ROP_56900"/>
<dbReference type="InterPro" id="IPR015286">
    <property type="entry name" value="Porin_fam_mycobact-type"/>
</dbReference>
<dbReference type="OrthoDB" id="4540215at2"/>
<proteinExistence type="predicted"/>
<dbReference type="Proteomes" id="UP000002212">
    <property type="component" value="Chromosome"/>
</dbReference>
<dbReference type="HOGENOM" id="CLU_067810_1_0_11"/>
<protein>
    <recommendedName>
        <fullName evidence="4">Porin</fullName>
    </recommendedName>
</protein>
<feature type="chain" id="PRO_5002906941" description="Porin" evidence="1">
    <location>
        <begin position="34"/>
        <end position="237"/>
    </location>
</feature>
<evidence type="ECO:0008006" key="4">
    <source>
        <dbReference type="Google" id="ProtNLM"/>
    </source>
</evidence>
<dbReference type="Gene3D" id="2.60.40.1650">
    <property type="entry name" value="Porin MspA (Ig-like beta-sandwich domain)"/>
    <property type="match status" value="2"/>
</dbReference>
<evidence type="ECO:0000256" key="1">
    <source>
        <dbReference type="SAM" id="SignalP"/>
    </source>
</evidence>
<keyword evidence="1" id="KW-0732">Signal</keyword>
<evidence type="ECO:0000313" key="2">
    <source>
        <dbReference type="EMBL" id="BAH53937.1"/>
    </source>
</evidence>
<dbReference type="RefSeq" id="WP_015889432.1">
    <property type="nucleotide sequence ID" value="NC_012522.1"/>
</dbReference>
<dbReference type="AlphaFoldDB" id="C1AX14"/>
<dbReference type="EMBL" id="AP011115">
    <property type="protein sequence ID" value="BAH53937.1"/>
    <property type="molecule type" value="Genomic_DNA"/>
</dbReference>
<organism evidence="2 3">
    <name type="scientific">Rhodococcus opacus (strain B4)</name>
    <dbReference type="NCBI Taxonomy" id="632772"/>
    <lineage>
        <taxon>Bacteria</taxon>
        <taxon>Bacillati</taxon>
        <taxon>Actinomycetota</taxon>
        <taxon>Actinomycetes</taxon>
        <taxon>Mycobacteriales</taxon>
        <taxon>Nocardiaceae</taxon>
        <taxon>Rhodococcus</taxon>
    </lineage>
</organism>
<feature type="signal peptide" evidence="1">
    <location>
        <begin position="1"/>
        <end position="33"/>
    </location>
</feature>
<name>C1AX14_RHOOB</name>
<sequence>MNSKTLRHGAKAVGVVGAATVAIGLFSTGAANADTFVPLQDGTITQTLLDGSVVTVRQTGNTANISPSMGSTPLHRNVWASGTIDVSIEGGTAKGGTIDAGYIVACQLNFGGEAGGEAGVGFAPRAEATDPDTGVVTPAGIDQSTSSSTSAGISIGPGEAKNVPILDIEYTDDYGAEAHKSSFKFTGKSGGFTYSDETFGVSGCAGYAQARSYAKVSVSTESVDGTVTLWGQPFSLG</sequence>
<accession>C1AX14</accession>
<reference evidence="2 3" key="1">
    <citation type="submission" date="2009-03" db="EMBL/GenBank/DDBJ databases">
        <title>Comparison of the complete genome sequences of Rhodococcus erythropolis PR4 and Rhodococcus opacus B4.</title>
        <authorList>
            <person name="Takarada H."/>
            <person name="Sekine M."/>
            <person name="Hosoyama A."/>
            <person name="Yamada R."/>
            <person name="Fujisawa T."/>
            <person name="Omata S."/>
            <person name="Shimizu A."/>
            <person name="Tsukatani N."/>
            <person name="Tanikawa S."/>
            <person name="Fujita N."/>
            <person name="Harayama S."/>
        </authorList>
    </citation>
    <scope>NUCLEOTIDE SEQUENCE [LARGE SCALE GENOMIC DNA]</scope>
    <source>
        <strain evidence="2 3">B4</strain>
    </source>
</reference>
<dbReference type="PATRIC" id="fig|632772.20.peg.5941"/>
<evidence type="ECO:0000313" key="3">
    <source>
        <dbReference type="Proteomes" id="UP000002212"/>
    </source>
</evidence>
<dbReference type="KEGG" id="rop:ROP_56900"/>
<dbReference type="Pfam" id="PF09203">
    <property type="entry name" value="MspA"/>
    <property type="match status" value="1"/>
</dbReference>
<gene>
    <name evidence="2" type="ordered locus">ROP_56900</name>
</gene>